<evidence type="ECO:0000256" key="2">
    <source>
        <dbReference type="ARBA" id="ARBA00012831"/>
    </source>
</evidence>
<dbReference type="InterPro" id="IPR002314">
    <property type="entry name" value="aa-tRNA-synt_IIb"/>
</dbReference>
<evidence type="ECO:0000256" key="7">
    <source>
        <dbReference type="ARBA" id="ARBA00023146"/>
    </source>
</evidence>
<dbReference type="Gene3D" id="3.40.50.800">
    <property type="entry name" value="Anticodon-binding domain"/>
    <property type="match status" value="1"/>
</dbReference>
<sequence>MLSVLYHCPDWIAESHAKLMRAGFFRQAHSGVFHMLPLGLRVQDKIEALVDKHMKAIGGSRVSLSSISSQKLWARSGRLESVKSELFQFADRKEAKYLLSPTHEEEITELVSQNVRSYRGLPLRLYQITRKYRDEMRPRHGILRSREFIMKDMYSFDLTVEDAMATYAQVRAAYAAIFAAMKVPVLAARASSGDMGGDLSHEYHLAASLGEDYVAHCSSCDYAANTEVLEASAAAQEQTEQSHSLLAVKYVKAWRGITRDRQTLINVWYPAESVNKETGETVRMTDDDIDTHAIKAVVPDLDSSIENTVAAWNGVFSKIKAAEAAALPQKPKLLNLVDRRLLGSEVDVNIFQWPVFGTTAMPPPTDVEKFFDVEPVTTVDSHGRSFNFTKPRTGDDCPRCQGHSTLIVERAIELGHTFYLGTRYTSPEALDVKVQAPVAESGKESSQQTAVVPVMGCYGLGISRILGAVADLRADRKGLNWPRTIAPYEVVVVVAPPKGTSSATPIDGKDEMAGVAEGVYDELAQNTLSGPGLDVLLDDRTGATLPYKLKDADLTGYPVIVVVGNAWRQSVDPDYSNEGSKLPLDGLCEVQCRQLGVKQNVPLRDLRTFVSQLLDQL</sequence>
<keyword evidence="7" id="KW-0030">Aminoacyl-tRNA synthetase</keyword>
<dbReference type="InterPro" id="IPR004500">
    <property type="entry name" value="Pro-tRNA-synth_IIa_bac-type"/>
</dbReference>
<evidence type="ECO:0000256" key="1">
    <source>
        <dbReference type="ARBA" id="ARBA00008226"/>
    </source>
</evidence>
<evidence type="ECO:0000256" key="8">
    <source>
        <dbReference type="ARBA" id="ARBA00029731"/>
    </source>
</evidence>
<dbReference type="PANTHER" id="PTHR42753:SF2">
    <property type="entry name" value="PROLINE--TRNA LIGASE"/>
    <property type="match status" value="1"/>
</dbReference>
<dbReference type="PANTHER" id="PTHR42753">
    <property type="entry name" value="MITOCHONDRIAL RIBOSOME PROTEIN L39/PROLYL-TRNA LIGASE FAMILY MEMBER"/>
    <property type="match status" value="1"/>
</dbReference>
<evidence type="ECO:0000256" key="5">
    <source>
        <dbReference type="ARBA" id="ARBA00022840"/>
    </source>
</evidence>
<comment type="catalytic activity">
    <reaction evidence="9">
        <text>tRNA(Pro) + L-proline + ATP = L-prolyl-tRNA(Pro) + AMP + diphosphate</text>
        <dbReference type="Rhea" id="RHEA:14305"/>
        <dbReference type="Rhea" id="RHEA-COMP:9700"/>
        <dbReference type="Rhea" id="RHEA-COMP:9702"/>
        <dbReference type="ChEBI" id="CHEBI:30616"/>
        <dbReference type="ChEBI" id="CHEBI:33019"/>
        <dbReference type="ChEBI" id="CHEBI:60039"/>
        <dbReference type="ChEBI" id="CHEBI:78442"/>
        <dbReference type="ChEBI" id="CHEBI:78532"/>
        <dbReference type="ChEBI" id="CHEBI:456215"/>
        <dbReference type="EC" id="6.1.1.15"/>
    </reaction>
</comment>
<dbReference type="EC" id="6.1.1.15" evidence="2"/>
<dbReference type="SUPFAM" id="SSF52954">
    <property type="entry name" value="Class II aaRS ABD-related"/>
    <property type="match status" value="1"/>
</dbReference>
<dbReference type="InterPro" id="IPR004154">
    <property type="entry name" value="Anticodon-bd"/>
</dbReference>
<dbReference type="InterPro" id="IPR045864">
    <property type="entry name" value="aa-tRNA-synth_II/BPL/LPL"/>
</dbReference>
<keyword evidence="4" id="KW-0547">Nucleotide-binding</keyword>
<keyword evidence="12" id="KW-1185">Reference proteome</keyword>
<comment type="similarity">
    <text evidence="1">Belongs to the class-II aminoacyl-tRNA synthetase family.</text>
</comment>
<evidence type="ECO:0000256" key="3">
    <source>
        <dbReference type="ARBA" id="ARBA00022598"/>
    </source>
</evidence>
<evidence type="ECO:0000256" key="4">
    <source>
        <dbReference type="ARBA" id="ARBA00022741"/>
    </source>
</evidence>
<evidence type="ECO:0000313" key="11">
    <source>
        <dbReference type="EMBL" id="CAK7268100.1"/>
    </source>
</evidence>
<dbReference type="EMBL" id="CAWUON010000033">
    <property type="protein sequence ID" value="CAK7268100.1"/>
    <property type="molecule type" value="Genomic_DNA"/>
</dbReference>
<dbReference type="Pfam" id="PF03129">
    <property type="entry name" value="HGTP_anticodon"/>
    <property type="match status" value="1"/>
</dbReference>
<dbReference type="SUPFAM" id="SSF55681">
    <property type="entry name" value="Class II aaRS and biotin synthetases"/>
    <property type="match status" value="1"/>
</dbReference>
<dbReference type="NCBIfam" id="TIGR00409">
    <property type="entry name" value="proS_fam_II"/>
    <property type="match status" value="1"/>
</dbReference>
<keyword evidence="5" id="KW-0067">ATP-binding</keyword>
<dbReference type="InterPro" id="IPR006195">
    <property type="entry name" value="aa-tRNA-synth_II"/>
</dbReference>
<dbReference type="InterPro" id="IPR050062">
    <property type="entry name" value="Pro-tRNA_synthetase"/>
</dbReference>
<feature type="domain" description="Aminoacyl-transfer RNA synthetases class-II family profile" evidence="10">
    <location>
        <begin position="39"/>
        <end position="487"/>
    </location>
</feature>
<comment type="caution">
    <text evidence="11">The sequence shown here is derived from an EMBL/GenBank/DDBJ whole genome shotgun (WGS) entry which is preliminary data.</text>
</comment>
<evidence type="ECO:0000259" key="10">
    <source>
        <dbReference type="PROSITE" id="PS50862"/>
    </source>
</evidence>
<protein>
    <recommendedName>
        <fullName evidence="2">proline--tRNA ligase</fullName>
        <ecNumber evidence="2">6.1.1.15</ecNumber>
    </recommendedName>
    <alternativeName>
        <fullName evidence="8">Prolyl-tRNA synthetase</fullName>
    </alternativeName>
</protein>
<dbReference type="Pfam" id="PF00587">
    <property type="entry name" value="tRNA-synt_2b"/>
    <property type="match status" value="1"/>
</dbReference>
<proteinExistence type="inferred from homology"/>
<organism evidence="11 12">
    <name type="scientific">Sporothrix epigloea</name>
    <dbReference type="NCBI Taxonomy" id="1892477"/>
    <lineage>
        <taxon>Eukaryota</taxon>
        <taxon>Fungi</taxon>
        <taxon>Dikarya</taxon>
        <taxon>Ascomycota</taxon>
        <taxon>Pezizomycotina</taxon>
        <taxon>Sordariomycetes</taxon>
        <taxon>Sordariomycetidae</taxon>
        <taxon>Ophiostomatales</taxon>
        <taxon>Ophiostomataceae</taxon>
        <taxon>Sporothrix</taxon>
    </lineage>
</organism>
<evidence type="ECO:0000313" key="12">
    <source>
        <dbReference type="Proteomes" id="UP001642502"/>
    </source>
</evidence>
<dbReference type="InterPro" id="IPR002316">
    <property type="entry name" value="Pro-tRNA-ligase_IIa"/>
</dbReference>
<dbReference type="Proteomes" id="UP001642502">
    <property type="component" value="Unassembled WGS sequence"/>
</dbReference>
<dbReference type="PROSITE" id="PS50862">
    <property type="entry name" value="AA_TRNA_LIGASE_II"/>
    <property type="match status" value="1"/>
</dbReference>
<dbReference type="PRINTS" id="PR01046">
    <property type="entry name" value="TRNASYNTHPRO"/>
</dbReference>
<dbReference type="Gene3D" id="3.30.930.10">
    <property type="entry name" value="Bira Bifunctional Protein, Domain 2"/>
    <property type="match status" value="2"/>
</dbReference>
<evidence type="ECO:0000256" key="6">
    <source>
        <dbReference type="ARBA" id="ARBA00022917"/>
    </source>
</evidence>
<dbReference type="InterPro" id="IPR036621">
    <property type="entry name" value="Anticodon-bd_dom_sf"/>
</dbReference>
<name>A0ABP0DIL2_9PEZI</name>
<keyword evidence="3" id="KW-0436">Ligase</keyword>
<keyword evidence="6" id="KW-0648">Protein biosynthesis</keyword>
<reference evidence="11 12" key="1">
    <citation type="submission" date="2024-01" db="EMBL/GenBank/DDBJ databases">
        <authorList>
            <person name="Allen C."/>
            <person name="Tagirdzhanova G."/>
        </authorList>
    </citation>
    <scope>NUCLEOTIDE SEQUENCE [LARGE SCALE GENOMIC DNA]</scope>
    <source>
        <strain evidence="11 12">CBS 119000</strain>
    </source>
</reference>
<evidence type="ECO:0000256" key="9">
    <source>
        <dbReference type="ARBA" id="ARBA00047671"/>
    </source>
</evidence>
<gene>
    <name evidence="11" type="ORF">SEPCBS119000_002889</name>
</gene>
<accession>A0ABP0DIL2</accession>